<evidence type="ECO:0000256" key="4">
    <source>
        <dbReference type="ARBA" id="ARBA00012215"/>
    </source>
</evidence>
<evidence type="ECO:0000256" key="3">
    <source>
        <dbReference type="ARBA" id="ARBA00011881"/>
    </source>
</evidence>
<gene>
    <name evidence="15" type="primary">HOGA1</name>
    <name evidence="15" type="ORF">CEXT_638441</name>
</gene>
<comment type="function">
    <text evidence="1">Catalyzes the final step in the metabolic pathway of hydroxyproline.</text>
</comment>
<evidence type="ECO:0000256" key="7">
    <source>
        <dbReference type="ARBA" id="ARBA00023270"/>
    </source>
</evidence>
<evidence type="ECO:0000313" key="15">
    <source>
        <dbReference type="EMBL" id="GIY38003.1"/>
    </source>
</evidence>
<sequence>MLQFLIKYQNFKCVFNNIYSKGFHYNLIKRSSSSFLDISGIYPPIITNFDDSGKIEFDKLTINLEKWKSVPFKGYVVLGSTGEFTSLSEEEKIKLVKCVKDADTANKLIIAGSGCESTSCTIELTNKMATVGANAALVVSPFFYKGRMTDNTLYDHYVKVADSSTIPIILYSVPANTGIDLSASLVTKLADHPNIIGLKDSGGDITKIGLIVHKTKDKKFQVLAGSAGFLYPALHIGCVGGVLALANPLGKPICELYQYALNGDYAAACNLQHKLIGPNLCVTKLFGIAGVKAAMDMLGYYGGFCRLPLKKLSSHEEEALRKEFSANGFL</sequence>
<name>A0AAV4SUB1_CAEEX</name>
<feature type="active site" description="Schiff-base intermediate with substrate" evidence="13">
    <location>
        <position position="199"/>
    </location>
</feature>
<evidence type="ECO:0000256" key="6">
    <source>
        <dbReference type="ARBA" id="ARBA00023239"/>
    </source>
</evidence>
<dbReference type="PANTHER" id="PTHR12128:SF66">
    <property type="entry name" value="4-HYDROXY-2-OXOGLUTARATE ALDOLASE, MITOCHONDRIAL"/>
    <property type="match status" value="1"/>
</dbReference>
<keyword evidence="16" id="KW-1185">Reference proteome</keyword>
<dbReference type="GO" id="GO:0009436">
    <property type="term" value="P:glyoxylate catabolic process"/>
    <property type="evidence" value="ECO:0007669"/>
    <property type="project" value="TreeGrafter"/>
</dbReference>
<keyword evidence="7" id="KW-0704">Schiff base</keyword>
<protein>
    <recommendedName>
        <fullName evidence="5">4-hydroxy-2-oxoglutarate aldolase, mitochondrial</fullName>
        <ecNumber evidence="4">4.1.3.16</ecNumber>
    </recommendedName>
    <alternativeName>
        <fullName evidence="9">Dihydrodipicolinate synthase-like</fullName>
    </alternativeName>
    <alternativeName>
        <fullName evidence="8">Probable 2-keto-4-hydroxyglutarate aldolase</fullName>
    </alternativeName>
</protein>
<comment type="catalytic activity">
    <reaction evidence="10">
        <text>(4R)-4-hydroxy-2-oxoglutarate = glyoxylate + pyruvate</text>
        <dbReference type="Rhea" id="RHEA:30687"/>
        <dbReference type="ChEBI" id="CHEBI:15361"/>
        <dbReference type="ChEBI" id="CHEBI:36655"/>
        <dbReference type="ChEBI" id="CHEBI:62213"/>
        <dbReference type="EC" id="4.1.3.16"/>
    </reaction>
</comment>
<evidence type="ECO:0000256" key="8">
    <source>
        <dbReference type="ARBA" id="ARBA00030874"/>
    </source>
</evidence>
<feature type="binding site" evidence="14">
    <location>
        <position position="242"/>
    </location>
    <ligand>
        <name>pyruvate</name>
        <dbReference type="ChEBI" id="CHEBI:15361"/>
    </ligand>
</feature>
<dbReference type="GO" id="GO:0008840">
    <property type="term" value="F:4-hydroxy-tetrahydrodipicolinate synthase activity"/>
    <property type="evidence" value="ECO:0007669"/>
    <property type="project" value="TreeGrafter"/>
</dbReference>
<dbReference type="Pfam" id="PF00701">
    <property type="entry name" value="DHDPS"/>
    <property type="match status" value="1"/>
</dbReference>
<dbReference type="InterPro" id="IPR020625">
    <property type="entry name" value="Schiff_base-form_aldolases_AS"/>
</dbReference>
<proteinExistence type="inferred from homology"/>
<dbReference type="InterPro" id="IPR013785">
    <property type="entry name" value="Aldolase_TIM"/>
</dbReference>
<evidence type="ECO:0000256" key="14">
    <source>
        <dbReference type="PIRSR" id="PIRSR001365-2"/>
    </source>
</evidence>
<dbReference type="Proteomes" id="UP001054945">
    <property type="component" value="Unassembled WGS sequence"/>
</dbReference>
<evidence type="ECO:0000256" key="5">
    <source>
        <dbReference type="ARBA" id="ARBA00018425"/>
    </source>
</evidence>
<dbReference type="InterPro" id="IPR002220">
    <property type="entry name" value="DapA-like"/>
</dbReference>
<evidence type="ECO:0000256" key="9">
    <source>
        <dbReference type="ARBA" id="ARBA00032879"/>
    </source>
</evidence>
<organism evidence="15 16">
    <name type="scientific">Caerostris extrusa</name>
    <name type="common">Bark spider</name>
    <name type="synonym">Caerostris bankana</name>
    <dbReference type="NCBI Taxonomy" id="172846"/>
    <lineage>
        <taxon>Eukaryota</taxon>
        <taxon>Metazoa</taxon>
        <taxon>Ecdysozoa</taxon>
        <taxon>Arthropoda</taxon>
        <taxon>Chelicerata</taxon>
        <taxon>Arachnida</taxon>
        <taxon>Araneae</taxon>
        <taxon>Araneomorphae</taxon>
        <taxon>Entelegynae</taxon>
        <taxon>Araneoidea</taxon>
        <taxon>Araneidae</taxon>
        <taxon>Caerostris</taxon>
    </lineage>
</organism>
<dbReference type="GO" id="GO:0008700">
    <property type="term" value="F:(R,S)-4-hydroxy-2-oxoglutarate aldolase activity"/>
    <property type="evidence" value="ECO:0007669"/>
    <property type="project" value="UniProtKB-EC"/>
</dbReference>
<dbReference type="SUPFAM" id="SSF51569">
    <property type="entry name" value="Aldolase"/>
    <property type="match status" value="1"/>
</dbReference>
<feature type="binding site" evidence="14">
    <location>
        <position position="81"/>
    </location>
    <ligand>
        <name>pyruvate</name>
        <dbReference type="ChEBI" id="CHEBI:15361"/>
    </ligand>
</feature>
<dbReference type="CDD" id="cd00408">
    <property type="entry name" value="DHDPS-like"/>
    <property type="match status" value="1"/>
</dbReference>
<comment type="similarity">
    <text evidence="2 12">Belongs to the DapA family.</text>
</comment>
<evidence type="ECO:0000256" key="12">
    <source>
        <dbReference type="PIRNR" id="PIRNR001365"/>
    </source>
</evidence>
<comment type="subunit">
    <text evidence="3">Homotetramer.</text>
</comment>
<dbReference type="SMART" id="SM01130">
    <property type="entry name" value="DHDPS"/>
    <property type="match status" value="1"/>
</dbReference>
<evidence type="ECO:0000256" key="11">
    <source>
        <dbReference type="ARBA" id="ARBA00033613"/>
    </source>
</evidence>
<dbReference type="PANTHER" id="PTHR12128">
    <property type="entry name" value="DIHYDRODIPICOLINATE SYNTHASE"/>
    <property type="match status" value="1"/>
</dbReference>
<evidence type="ECO:0000256" key="2">
    <source>
        <dbReference type="ARBA" id="ARBA00007592"/>
    </source>
</evidence>
<comment type="catalytic activity">
    <reaction evidence="11">
        <text>(4S)-4-hydroxy-2-oxoglutarate = glyoxylate + pyruvate</text>
        <dbReference type="Rhea" id="RHEA:35639"/>
        <dbReference type="ChEBI" id="CHEBI:15361"/>
        <dbReference type="ChEBI" id="CHEBI:36655"/>
        <dbReference type="ChEBI" id="CHEBI:71685"/>
        <dbReference type="EC" id="4.1.3.16"/>
    </reaction>
</comment>
<dbReference type="PRINTS" id="PR00146">
    <property type="entry name" value="DHPICSNTHASE"/>
</dbReference>
<dbReference type="Gene3D" id="3.20.20.70">
    <property type="entry name" value="Aldolase class I"/>
    <property type="match status" value="1"/>
</dbReference>
<evidence type="ECO:0000256" key="13">
    <source>
        <dbReference type="PIRSR" id="PIRSR001365-1"/>
    </source>
</evidence>
<accession>A0AAV4SUB1</accession>
<evidence type="ECO:0000256" key="1">
    <source>
        <dbReference type="ARBA" id="ARBA00002577"/>
    </source>
</evidence>
<dbReference type="GO" id="GO:0005739">
    <property type="term" value="C:mitochondrion"/>
    <property type="evidence" value="ECO:0007669"/>
    <property type="project" value="TreeGrafter"/>
</dbReference>
<dbReference type="PROSITE" id="PS00666">
    <property type="entry name" value="DHDPS_2"/>
    <property type="match status" value="1"/>
</dbReference>
<evidence type="ECO:0000313" key="16">
    <source>
        <dbReference type="Proteomes" id="UP001054945"/>
    </source>
</evidence>
<evidence type="ECO:0000256" key="10">
    <source>
        <dbReference type="ARBA" id="ARBA00033610"/>
    </source>
</evidence>
<keyword evidence="6 12" id="KW-0456">Lyase</keyword>
<reference evidence="15 16" key="1">
    <citation type="submission" date="2021-06" db="EMBL/GenBank/DDBJ databases">
        <title>Caerostris extrusa draft genome.</title>
        <authorList>
            <person name="Kono N."/>
            <person name="Arakawa K."/>
        </authorList>
    </citation>
    <scope>NUCLEOTIDE SEQUENCE [LARGE SCALE GENOMIC DNA]</scope>
</reference>
<feature type="active site" description="Proton donor/acceptor" evidence="13">
    <location>
        <position position="171"/>
    </location>
</feature>
<dbReference type="EC" id="4.1.3.16" evidence="4"/>
<dbReference type="EMBL" id="BPLR01010248">
    <property type="protein sequence ID" value="GIY38003.1"/>
    <property type="molecule type" value="Genomic_DNA"/>
</dbReference>
<dbReference type="AlphaFoldDB" id="A0AAV4SUB1"/>
<comment type="caution">
    <text evidence="15">The sequence shown here is derived from an EMBL/GenBank/DDBJ whole genome shotgun (WGS) entry which is preliminary data.</text>
</comment>
<dbReference type="PIRSF" id="PIRSF001365">
    <property type="entry name" value="DHDPS"/>
    <property type="match status" value="1"/>
</dbReference>